<organism evidence="2 3">
    <name type="scientific">Streptomyces fuscichromogenes</name>
    <dbReference type="NCBI Taxonomy" id="1324013"/>
    <lineage>
        <taxon>Bacteria</taxon>
        <taxon>Bacillati</taxon>
        <taxon>Actinomycetota</taxon>
        <taxon>Actinomycetes</taxon>
        <taxon>Kitasatosporales</taxon>
        <taxon>Streptomycetaceae</taxon>
        <taxon>Streptomyces</taxon>
    </lineage>
</organism>
<name>A0A917XN58_9ACTN</name>
<sequence>MAGTPERSASWEMRILLMVPTADLPPDWKVEPAGGGDPVGSAPGGRAVASPRCAIP</sequence>
<dbReference type="AlphaFoldDB" id="A0A917XN58"/>
<keyword evidence="3" id="KW-1185">Reference proteome</keyword>
<evidence type="ECO:0000313" key="2">
    <source>
        <dbReference type="EMBL" id="GGN38950.1"/>
    </source>
</evidence>
<proteinExistence type="predicted"/>
<accession>A0A917XN58</accession>
<reference evidence="2" key="2">
    <citation type="submission" date="2020-09" db="EMBL/GenBank/DDBJ databases">
        <authorList>
            <person name="Sun Q."/>
            <person name="Zhou Y."/>
        </authorList>
    </citation>
    <scope>NUCLEOTIDE SEQUENCE</scope>
    <source>
        <strain evidence="2">CGMCC 4.7110</strain>
    </source>
</reference>
<gene>
    <name evidence="2" type="ORF">GCM10011578_084920</name>
</gene>
<dbReference type="Proteomes" id="UP000653411">
    <property type="component" value="Unassembled WGS sequence"/>
</dbReference>
<protein>
    <submittedName>
        <fullName evidence="2">Uncharacterized protein</fullName>
    </submittedName>
</protein>
<reference evidence="2" key="1">
    <citation type="journal article" date="2014" name="Int. J. Syst. Evol. Microbiol.">
        <title>Complete genome sequence of Corynebacterium casei LMG S-19264T (=DSM 44701T), isolated from a smear-ripened cheese.</title>
        <authorList>
            <consortium name="US DOE Joint Genome Institute (JGI-PGF)"/>
            <person name="Walter F."/>
            <person name="Albersmeier A."/>
            <person name="Kalinowski J."/>
            <person name="Ruckert C."/>
        </authorList>
    </citation>
    <scope>NUCLEOTIDE SEQUENCE</scope>
    <source>
        <strain evidence="2">CGMCC 4.7110</strain>
    </source>
</reference>
<comment type="caution">
    <text evidence="2">The sequence shown here is derived from an EMBL/GenBank/DDBJ whole genome shotgun (WGS) entry which is preliminary data.</text>
</comment>
<evidence type="ECO:0000313" key="3">
    <source>
        <dbReference type="Proteomes" id="UP000653411"/>
    </source>
</evidence>
<dbReference type="EMBL" id="BMML01000029">
    <property type="protein sequence ID" value="GGN38950.1"/>
    <property type="molecule type" value="Genomic_DNA"/>
</dbReference>
<feature type="region of interest" description="Disordered" evidence="1">
    <location>
        <begin position="24"/>
        <end position="56"/>
    </location>
</feature>
<evidence type="ECO:0000256" key="1">
    <source>
        <dbReference type="SAM" id="MobiDB-lite"/>
    </source>
</evidence>